<dbReference type="OrthoDB" id="5382985at2"/>
<proteinExistence type="predicted"/>
<sequence length="174" mass="19342">MMLIYPVPNLSLRDRWWAGKPFQRPPSQLIVVGIIPGNEQGELLDYFNTANLMSNAFHAALLEAGVDSLDVYDAVIQSEDGTVVHRGYKAFNVIGLVRAANLAETVFHTPDSSRLIDASIDHLAIDGDKPRGLKLFRLAENVSAVLVHEDVKRVLESKAFPHLRFLEPHEFVSA</sequence>
<dbReference type="EMBL" id="VIFM01000093">
    <property type="protein sequence ID" value="TQF13632.1"/>
    <property type="molecule type" value="Genomic_DNA"/>
</dbReference>
<protein>
    <submittedName>
        <fullName evidence="1">Uncharacterized protein</fullName>
    </submittedName>
</protein>
<evidence type="ECO:0000313" key="2">
    <source>
        <dbReference type="Proteomes" id="UP000315369"/>
    </source>
</evidence>
<dbReference type="AlphaFoldDB" id="A0A540WXA2"/>
<evidence type="ECO:0000313" key="1">
    <source>
        <dbReference type="EMBL" id="TQF13632.1"/>
    </source>
</evidence>
<organism evidence="1 2">
    <name type="scientific">Myxococcus llanfairpwllgwyngyllgogerychwyrndrobwllllantysiliogogogochensis</name>
    <dbReference type="NCBI Taxonomy" id="2590453"/>
    <lineage>
        <taxon>Bacteria</taxon>
        <taxon>Pseudomonadati</taxon>
        <taxon>Myxococcota</taxon>
        <taxon>Myxococcia</taxon>
        <taxon>Myxococcales</taxon>
        <taxon>Cystobacterineae</taxon>
        <taxon>Myxococcaceae</taxon>
        <taxon>Myxococcus</taxon>
    </lineage>
</organism>
<gene>
    <name evidence="1" type="ORF">FJV41_22770</name>
</gene>
<name>A0A540WXA2_9BACT</name>
<accession>A0A540WXA2</accession>
<keyword evidence="2" id="KW-1185">Reference proteome</keyword>
<dbReference type="RefSeq" id="WP_141644635.1">
    <property type="nucleotide sequence ID" value="NZ_VIFM01000093.1"/>
</dbReference>
<dbReference type="Proteomes" id="UP000315369">
    <property type="component" value="Unassembled WGS sequence"/>
</dbReference>
<comment type="caution">
    <text evidence="1">The sequence shown here is derived from an EMBL/GenBank/DDBJ whole genome shotgun (WGS) entry which is preliminary data.</text>
</comment>
<reference evidence="1 2" key="1">
    <citation type="submission" date="2019-06" db="EMBL/GenBank/DDBJ databases">
        <authorList>
            <person name="Livingstone P."/>
            <person name="Whitworth D."/>
        </authorList>
    </citation>
    <scope>NUCLEOTIDE SEQUENCE [LARGE SCALE GENOMIC DNA]</scope>
    <source>
        <strain evidence="1 2">AM401</strain>
    </source>
</reference>